<dbReference type="InterPro" id="IPR050595">
    <property type="entry name" value="Bact_response_regulator"/>
</dbReference>
<evidence type="ECO:0000259" key="3">
    <source>
        <dbReference type="PROSITE" id="PS50110"/>
    </source>
</evidence>
<dbReference type="PROSITE" id="PS50110">
    <property type="entry name" value="RESPONSE_REGULATORY"/>
    <property type="match status" value="1"/>
</dbReference>
<dbReference type="Proteomes" id="UP000318199">
    <property type="component" value="Unassembled WGS sequence"/>
</dbReference>
<comment type="caution">
    <text evidence="4">The sequence shown here is derived from an EMBL/GenBank/DDBJ whole genome shotgun (WGS) entry which is preliminary data.</text>
</comment>
<dbReference type="SUPFAM" id="SSF52172">
    <property type="entry name" value="CheY-like"/>
    <property type="match status" value="1"/>
</dbReference>
<dbReference type="PANTHER" id="PTHR44591:SF23">
    <property type="entry name" value="CHEY SUBFAMILY"/>
    <property type="match status" value="1"/>
</dbReference>
<keyword evidence="5" id="KW-1185">Reference proteome</keyword>
<keyword evidence="1 2" id="KW-0597">Phosphoprotein</keyword>
<dbReference type="Gene3D" id="3.40.50.2300">
    <property type="match status" value="1"/>
</dbReference>
<dbReference type="InterPro" id="IPR011006">
    <property type="entry name" value="CheY-like_superfamily"/>
</dbReference>
<dbReference type="PANTHER" id="PTHR44591">
    <property type="entry name" value="STRESS RESPONSE REGULATOR PROTEIN 1"/>
    <property type="match status" value="1"/>
</dbReference>
<dbReference type="RefSeq" id="WP_145890614.1">
    <property type="nucleotide sequence ID" value="NZ_VOBQ01000002.1"/>
</dbReference>
<reference evidence="4 5" key="1">
    <citation type="submission" date="2019-07" db="EMBL/GenBank/DDBJ databases">
        <title>Caenimonas sedimenti sp. nov., isolated from activated sludge.</title>
        <authorList>
            <person name="Xu J."/>
        </authorList>
    </citation>
    <scope>NUCLEOTIDE SEQUENCE [LARGE SCALE GENOMIC DNA]</scope>
    <source>
        <strain evidence="4 5">HX-9-20</strain>
    </source>
</reference>
<gene>
    <name evidence="4" type="ORF">FN976_02470</name>
</gene>
<evidence type="ECO:0000313" key="4">
    <source>
        <dbReference type="EMBL" id="TWO73121.1"/>
    </source>
</evidence>
<feature type="modified residue" description="4-aspartylphosphate" evidence="2">
    <location>
        <position position="71"/>
    </location>
</feature>
<dbReference type="AlphaFoldDB" id="A0A562ZXL2"/>
<accession>A0A562ZXL2</accession>
<dbReference type="SMART" id="SM00448">
    <property type="entry name" value="REC"/>
    <property type="match status" value="1"/>
</dbReference>
<organism evidence="4 5">
    <name type="scientific">Caenimonas sedimenti</name>
    <dbReference type="NCBI Taxonomy" id="2596921"/>
    <lineage>
        <taxon>Bacteria</taxon>
        <taxon>Pseudomonadati</taxon>
        <taxon>Pseudomonadota</taxon>
        <taxon>Betaproteobacteria</taxon>
        <taxon>Burkholderiales</taxon>
        <taxon>Comamonadaceae</taxon>
        <taxon>Caenimonas</taxon>
    </lineage>
</organism>
<dbReference type="Pfam" id="PF00072">
    <property type="entry name" value="Response_reg"/>
    <property type="match status" value="1"/>
</dbReference>
<dbReference type="InterPro" id="IPR001789">
    <property type="entry name" value="Sig_transdc_resp-reg_receiver"/>
</dbReference>
<evidence type="ECO:0000313" key="5">
    <source>
        <dbReference type="Proteomes" id="UP000318199"/>
    </source>
</evidence>
<sequence>MPNRQNPPLNLRALPDPQRAKPCVLVVDDDASVTDLIALRLGPDFRVVGVNDPEEAVETALREQPGLILCDIDMPGLRGDEVAFALSQEPDTARIPLVYLSGLVSGESQELDGVFGEHQALPKSASADVLRARVAEALGLSSDD</sequence>
<feature type="domain" description="Response regulatory" evidence="3">
    <location>
        <begin position="23"/>
        <end position="138"/>
    </location>
</feature>
<proteinExistence type="predicted"/>
<dbReference type="OrthoDB" id="9179585at2"/>
<protein>
    <submittedName>
        <fullName evidence="4">Response regulator</fullName>
    </submittedName>
</protein>
<evidence type="ECO:0000256" key="1">
    <source>
        <dbReference type="ARBA" id="ARBA00022553"/>
    </source>
</evidence>
<evidence type="ECO:0000256" key="2">
    <source>
        <dbReference type="PROSITE-ProRule" id="PRU00169"/>
    </source>
</evidence>
<name>A0A562ZXL2_9BURK</name>
<dbReference type="GO" id="GO:0000160">
    <property type="term" value="P:phosphorelay signal transduction system"/>
    <property type="evidence" value="ECO:0007669"/>
    <property type="project" value="InterPro"/>
</dbReference>
<dbReference type="EMBL" id="VOBQ01000002">
    <property type="protein sequence ID" value="TWO73121.1"/>
    <property type="molecule type" value="Genomic_DNA"/>
</dbReference>